<sequence>MNGDQPTLAITGSRVQLLLRRLHSLSEAEEKSPSQRFFYLKRLIRFLLFGEIWSISAEKHMQNKFAALDEQKCQFIYLLARSMGARHVIEAGSSFGVSTIYLALAVGQNVHQKKLDSATATVAGKVIATEKEPAKAAKAREYWKEAGAEVEDWIELREGDLLETLKIEEGMPAKVDLVLLDIWTPLALPTLKLVQPKLKEGSVILTDNVGMASFLYKDFLGYIRNPENGFRSLKVPFSGGLEMSVYLPQAEEP</sequence>
<keyword evidence="6" id="KW-1185">Reference proteome</keyword>
<evidence type="ECO:0000313" key="6">
    <source>
        <dbReference type="Proteomes" id="UP000800200"/>
    </source>
</evidence>
<comment type="similarity">
    <text evidence="4">Belongs to the class I-like SAM-binding methyltransferase superfamily. Cation-dependent O-methyltransferase family.</text>
</comment>
<name>A0A6A6DJ47_9PEZI</name>
<dbReference type="SUPFAM" id="SSF53335">
    <property type="entry name" value="S-adenosyl-L-methionine-dependent methyltransferases"/>
    <property type="match status" value="1"/>
</dbReference>
<dbReference type="EMBL" id="ML994675">
    <property type="protein sequence ID" value="KAF2178468.1"/>
    <property type="molecule type" value="Genomic_DNA"/>
</dbReference>
<evidence type="ECO:0000256" key="2">
    <source>
        <dbReference type="ARBA" id="ARBA00022679"/>
    </source>
</evidence>
<dbReference type="Pfam" id="PF13578">
    <property type="entry name" value="Methyltransf_24"/>
    <property type="match status" value="1"/>
</dbReference>
<keyword evidence="2 5" id="KW-0808">Transferase</keyword>
<dbReference type="PANTHER" id="PTHR43167:SF1">
    <property type="entry name" value="PUTATIVE (AFU_ORTHOLOGUE AFUA_6G01830)-RELATED"/>
    <property type="match status" value="1"/>
</dbReference>
<dbReference type="InterPro" id="IPR002935">
    <property type="entry name" value="SAM_O-MeTrfase"/>
</dbReference>
<dbReference type="Proteomes" id="UP000800200">
    <property type="component" value="Unassembled WGS sequence"/>
</dbReference>
<dbReference type="PANTHER" id="PTHR43167">
    <property type="entry name" value="PUTATIVE (AFU_ORTHOLOGUE AFUA_6G01830)-RELATED"/>
    <property type="match status" value="1"/>
</dbReference>
<dbReference type="Gene3D" id="3.40.50.150">
    <property type="entry name" value="Vaccinia Virus protein VP39"/>
    <property type="match status" value="1"/>
</dbReference>
<reference evidence="5" key="1">
    <citation type="journal article" date="2020" name="Stud. Mycol.">
        <title>101 Dothideomycetes genomes: a test case for predicting lifestyles and emergence of pathogens.</title>
        <authorList>
            <person name="Haridas S."/>
            <person name="Albert R."/>
            <person name="Binder M."/>
            <person name="Bloem J."/>
            <person name="Labutti K."/>
            <person name="Salamov A."/>
            <person name="Andreopoulos B."/>
            <person name="Baker S."/>
            <person name="Barry K."/>
            <person name="Bills G."/>
            <person name="Bluhm B."/>
            <person name="Cannon C."/>
            <person name="Castanera R."/>
            <person name="Culley D."/>
            <person name="Daum C."/>
            <person name="Ezra D."/>
            <person name="Gonzalez J."/>
            <person name="Henrissat B."/>
            <person name="Kuo A."/>
            <person name="Liang C."/>
            <person name="Lipzen A."/>
            <person name="Lutzoni F."/>
            <person name="Magnuson J."/>
            <person name="Mondo S."/>
            <person name="Nolan M."/>
            <person name="Ohm R."/>
            <person name="Pangilinan J."/>
            <person name="Park H.-J."/>
            <person name="Ramirez L."/>
            <person name="Alfaro M."/>
            <person name="Sun H."/>
            <person name="Tritt A."/>
            <person name="Yoshinaga Y."/>
            <person name="Zwiers L.-H."/>
            <person name="Turgeon B."/>
            <person name="Goodwin S."/>
            <person name="Spatafora J."/>
            <person name="Crous P."/>
            <person name="Grigoriev I."/>
        </authorList>
    </citation>
    <scope>NUCLEOTIDE SEQUENCE</scope>
    <source>
        <strain evidence="5">CBS 207.26</strain>
    </source>
</reference>
<dbReference type="PROSITE" id="PS51682">
    <property type="entry name" value="SAM_OMT_I"/>
    <property type="match status" value="1"/>
</dbReference>
<dbReference type="InterPro" id="IPR029063">
    <property type="entry name" value="SAM-dependent_MTases_sf"/>
</dbReference>
<dbReference type="AlphaFoldDB" id="A0A6A6DJ47"/>
<organism evidence="5 6">
    <name type="scientific">Zopfia rhizophila CBS 207.26</name>
    <dbReference type="NCBI Taxonomy" id="1314779"/>
    <lineage>
        <taxon>Eukaryota</taxon>
        <taxon>Fungi</taxon>
        <taxon>Dikarya</taxon>
        <taxon>Ascomycota</taxon>
        <taxon>Pezizomycotina</taxon>
        <taxon>Dothideomycetes</taxon>
        <taxon>Dothideomycetes incertae sedis</taxon>
        <taxon>Zopfiaceae</taxon>
        <taxon>Zopfia</taxon>
    </lineage>
</organism>
<evidence type="ECO:0000256" key="3">
    <source>
        <dbReference type="ARBA" id="ARBA00022691"/>
    </source>
</evidence>
<protein>
    <submittedName>
        <fullName evidence="5">S-adenosyl-L-methionine-dependent methyltransferase</fullName>
    </submittedName>
</protein>
<proteinExistence type="inferred from homology"/>
<keyword evidence="3" id="KW-0949">S-adenosyl-L-methionine</keyword>
<evidence type="ECO:0000256" key="1">
    <source>
        <dbReference type="ARBA" id="ARBA00022603"/>
    </source>
</evidence>
<evidence type="ECO:0000256" key="4">
    <source>
        <dbReference type="ARBA" id="ARBA00023453"/>
    </source>
</evidence>
<dbReference type="GO" id="GO:0032259">
    <property type="term" value="P:methylation"/>
    <property type="evidence" value="ECO:0007669"/>
    <property type="project" value="UniProtKB-KW"/>
</dbReference>
<evidence type="ECO:0000313" key="5">
    <source>
        <dbReference type="EMBL" id="KAF2178468.1"/>
    </source>
</evidence>
<keyword evidence="1 5" id="KW-0489">Methyltransferase</keyword>
<dbReference type="GO" id="GO:0008171">
    <property type="term" value="F:O-methyltransferase activity"/>
    <property type="evidence" value="ECO:0007669"/>
    <property type="project" value="InterPro"/>
</dbReference>
<accession>A0A6A6DJ47</accession>
<gene>
    <name evidence="5" type="ORF">K469DRAFT_695506</name>
</gene>
<dbReference type="OrthoDB" id="4863010at2759"/>